<accession>A0AAW2AEK2</accession>
<keyword evidence="2" id="KW-1185">Reference proteome</keyword>
<reference evidence="1 2" key="1">
    <citation type="submission" date="2024-05" db="EMBL/GenBank/DDBJ databases">
        <title>A high-quality chromosomal-level genome assembly of Topmouth culter (Culter alburnus).</title>
        <authorList>
            <person name="Zhao H."/>
        </authorList>
    </citation>
    <scope>NUCLEOTIDE SEQUENCE [LARGE SCALE GENOMIC DNA]</scope>
    <source>
        <strain evidence="1">CATC2023</strain>
        <tissue evidence="1">Muscle</tissue>
    </source>
</reference>
<dbReference type="EMBL" id="JAWDJR010000007">
    <property type="protein sequence ID" value="KAK9971243.1"/>
    <property type="molecule type" value="Genomic_DNA"/>
</dbReference>
<sequence length="72" mass="8339">MVPVSRVLPVFKQVLKLEVESDQNVNDPDVKATILEEIQQRLISHGMPEQANLQWRQQANGNVFQRTENVRE</sequence>
<evidence type="ECO:0000313" key="2">
    <source>
        <dbReference type="Proteomes" id="UP001479290"/>
    </source>
</evidence>
<proteinExistence type="predicted"/>
<organism evidence="1 2">
    <name type="scientific">Culter alburnus</name>
    <name type="common">Topmouth culter</name>
    <dbReference type="NCBI Taxonomy" id="194366"/>
    <lineage>
        <taxon>Eukaryota</taxon>
        <taxon>Metazoa</taxon>
        <taxon>Chordata</taxon>
        <taxon>Craniata</taxon>
        <taxon>Vertebrata</taxon>
        <taxon>Euteleostomi</taxon>
        <taxon>Actinopterygii</taxon>
        <taxon>Neopterygii</taxon>
        <taxon>Teleostei</taxon>
        <taxon>Ostariophysi</taxon>
        <taxon>Cypriniformes</taxon>
        <taxon>Xenocyprididae</taxon>
        <taxon>Xenocypridinae</taxon>
        <taxon>Culter</taxon>
    </lineage>
</organism>
<dbReference type="AlphaFoldDB" id="A0AAW2AEK2"/>
<name>A0AAW2AEK2_CULAL</name>
<protein>
    <submittedName>
        <fullName evidence="1">Uncharacterized protein</fullName>
    </submittedName>
</protein>
<dbReference type="Proteomes" id="UP001479290">
    <property type="component" value="Unassembled WGS sequence"/>
</dbReference>
<comment type="caution">
    <text evidence="1">The sequence shown here is derived from an EMBL/GenBank/DDBJ whole genome shotgun (WGS) entry which is preliminary data.</text>
</comment>
<evidence type="ECO:0000313" key="1">
    <source>
        <dbReference type="EMBL" id="KAK9971243.1"/>
    </source>
</evidence>
<gene>
    <name evidence="1" type="ORF">ABG768_024617</name>
</gene>